<evidence type="ECO:0000259" key="2">
    <source>
        <dbReference type="Pfam" id="PF04909"/>
    </source>
</evidence>
<dbReference type="RefSeq" id="WP_192843059.1">
    <property type="nucleotide sequence ID" value="NZ_BBWR01000010.1"/>
</dbReference>
<proteinExistence type="inferred from homology"/>
<feature type="domain" description="Amidohydrolase-related" evidence="2">
    <location>
        <begin position="11"/>
        <end position="282"/>
    </location>
</feature>
<dbReference type="GO" id="GO:0016787">
    <property type="term" value="F:hydrolase activity"/>
    <property type="evidence" value="ECO:0007669"/>
    <property type="project" value="InterPro"/>
</dbReference>
<name>A0A0P0Z283_9HYPH</name>
<evidence type="ECO:0000256" key="1">
    <source>
        <dbReference type="ARBA" id="ARBA00038310"/>
    </source>
</evidence>
<accession>A0A0P0Z283</accession>
<dbReference type="PANTHER" id="PTHR43569:SF2">
    <property type="entry name" value="AMIDOHYDROLASE-RELATED DOMAIN-CONTAINING PROTEIN"/>
    <property type="match status" value="1"/>
</dbReference>
<evidence type="ECO:0000313" key="3">
    <source>
        <dbReference type="EMBL" id="BAT28014.1"/>
    </source>
</evidence>
<sequence length="286" mass="31623">MTLKAADTGRVDAHQHFWRIARGDYHWMGDHVAPLLRDFGPEDLEPLLRRAGIGRTVLVQAAATEAETDYLLDIAAGTDYVAGVVGWLDMESDRFPERLEVYRANPYFVGLRPMLEGLEDAYILRPRVLENLGHVARSGLPFDILTFPRHLPHVLEALRQTPGLRAVVDHLSKPLIKDGTLDPWRADIAAIAAFPNVSCKVSGIVTEASADWSLEDLRPFVDHVVACFGPERLIFGSDWPVSTLAATYGEVVNAARTLLGGHFGPADMDRIFGGNAVDFYGLNRTR</sequence>
<dbReference type="AlphaFoldDB" id="A0A0P0Z283"/>
<dbReference type="SUPFAM" id="SSF51556">
    <property type="entry name" value="Metallo-dependent hydrolases"/>
    <property type="match status" value="1"/>
</dbReference>
<dbReference type="EMBL" id="LC066376">
    <property type="protein sequence ID" value="BAT28014.1"/>
    <property type="molecule type" value="Genomic_DNA"/>
</dbReference>
<dbReference type="Gene3D" id="3.20.20.140">
    <property type="entry name" value="Metal-dependent hydrolases"/>
    <property type="match status" value="1"/>
</dbReference>
<protein>
    <recommendedName>
        <fullName evidence="2">Amidohydrolase-related domain-containing protein</fullName>
    </recommendedName>
</protein>
<comment type="similarity">
    <text evidence="1">Belongs to the metallo-dependent hydrolases superfamily.</text>
</comment>
<dbReference type="InterPro" id="IPR052350">
    <property type="entry name" value="Metallo-dep_Lactonases"/>
</dbReference>
<reference evidence="3" key="1">
    <citation type="journal article" date="2015" name="Proc. Natl. Acad. Sci. U.S.A.">
        <title>Bacterial clade with the ribosomal RNA operon on a small plasmid rather than the chromosome.</title>
        <authorList>
            <person name="Anda M."/>
            <person name="Ohtsubo Y."/>
            <person name="Okubo T."/>
            <person name="Sugawara M."/>
            <person name="Nagata Y."/>
            <person name="Tsuda M."/>
            <person name="Minamisawa K."/>
            <person name="Mitsui H."/>
        </authorList>
    </citation>
    <scope>NUCLEOTIDE SEQUENCE</scope>
    <source>
        <strain evidence="3">JCM 14755</strain>
    </source>
</reference>
<dbReference type="InterPro" id="IPR006680">
    <property type="entry name" value="Amidohydro-rel"/>
</dbReference>
<dbReference type="InterPro" id="IPR032466">
    <property type="entry name" value="Metal_Hydrolase"/>
</dbReference>
<dbReference type="Pfam" id="PF04909">
    <property type="entry name" value="Amidohydro_2"/>
    <property type="match status" value="1"/>
</dbReference>
<organism evidence="3">
    <name type="scientific">Aureimonas frigidaquae</name>
    <dbReference type="NCBI Taxonomy" id="424757"/>
    <lineage>
        <taxon>Bacteria</taxon>
        <taxon>Pseudomonadati</taxon>
        <taxon>Pseudomonadota</taxon>
        <taxon>Alphaproteobacteria</taxon>
        <taxon>Hyphomicrobiales</taxon>
        <taxon>Aurantimonadaceae</taxon>
        <taxon>Aureimonas</taxon>
    </lineage>
</organism>
<dbReference type="PANTHER" id="PTHR43569">
    <property type="entry name" value="AMIDOHYDROLASE"/>
    <property type="match status" value="1"/>
</dbReference>